<evidence type="ECO:0000313" key="1">
    <source>
        <dbReference type="EMBL" id="PNQ72490.1"/>
    </source>
</evidence>
<dbReference type="PROSITE" id="PS51257">
    <property type="entry name" value="PROKAR_LIPOPROTEIN"/>
    <property type="match status" value="1"/>
</dbReference>
<evidence type="ECO:0000313" key="2">
    <source>
        <dbReference type="Proteomes" id="UP000236641"/>
    </source>
</evidence>
<protein>
    <submittedName>
        <fullName evidence="1">Uncharacterized protein</fullName>
    </submittedName>
</protein>
<dbReference type="AlphaFoldDB" id="A0A2K1DWT4"/>
<sequence>MKVSNLIVVIVLLSLVSCKKEVKTEANNTVDDISIVDTLSLKLNVGDKWLVNTETHEGVTKMNAIISDFKKRENTNYKTLGDSLSKQTSYIIKNCTMTGEPHDQLHVVLVPMLDEIAILRETENVSDAAEALTNLQALIQAYFEHFKL</sequence>
<dbReference type="OrthoDB" id="1440611at2"/>
<accession>A0A2K1DWT4</accession>
<dbReference type="Proteomes" id="UP000236641">
    <property type="component" value="Unassembled WGS sequence"/>
</dbReference>
<proteinExistence type="predicted"/>
<name>A0A2K1DWT4_9FLAO</name>
<gene>
    <name evidence="1" type="ORF">C1T31_11930</name>
</gene>
<reference evidence="1 2" key="1">
    <citation type="submission" date="2018-01" db="EMBL/GenBank/DDBJ databases">
        <title>The draft genome of Hanstruepera neustonica JCM19743.</title>
        <authorList>
            <person name="He R.-H."/>
            <person name="Du Z.-J."/>
        </authorList>
    </citation>
    <scope>NUCLEOTIDE SEQUENCE [LARGE SCALE GENOMIC DNA]</scope>
    <source>
        <strain evidence="1 2">JCM19743</strain>
    </source>
</reference>
<dbReference type="RefSeq" id="WP_103052734.1">
    <property type="nucleotide sequence ID" value="NZ_POWF01000008.1"/>
</dbReference>
<dbReference type="EMBL" id="POWF01000008">
    <property type="protein sequence ID" value="PNQ72490.1"/>
    <property type="molecule type" value="Genomic_DNA"/>
</dbReference>
<organism evidence="1 2">
    <name type="scientific">Hanstruepera neustonica</name>
    <dbReference type="NCBI Taxonomy" id="1445657"/>
    <lineage>
        <taxon>Bacteria</taxon>
        <taxon>Pseudomonadati</taxon>
        <taxon>Bacteroidota</taxon>
        <taxon>Flavobacteriia</taxon>
        <taxon>Flavobacteriales</taxon>
        <taxon>Flavobacteriaceae</taxon>
        <taxon>Hanstruepera</taxon>
    </lineage>
</organism>
<comment type="caution">
    <text evidence="1">The sequence shown here is derived from an EMBL/GenBank/DDBJ whole genome shotgun (WGS) entry which is preliminary data.</text>
</comment>
<keyword evidence="2" id="KW-1185">Reference proteome</keyword>